<sequence length="124" mass="13280">MPGRGLLPPSLPHPPASPLALPPRHRTEGRGPSRPCDCRAPLPPHSLSLHPHLHTLLPLGYQLCRVYPGPRLYPRPHVTLAFTFTLAFTLALALAIAIASPSPSPHPSPQRDLGANQVIISCIG</sequence>
<keyword evidence="2" id="KW-1133">Transmembrane helix</keyword>
<dbReference type="EMBL" id="CACVBS010000042">
    <property type="protein sequence ID" value="CAA7264008.1"/>
    <property type="molecule type" value="Genomic_DNA"/>
</dbReference>
<evidence type="ECO:0000256" key="2">
    <source>
        <dbReference type="SAM" id="Phobius"/>
    </source>
</evidence>
<organism evidence="3 4">
    <name type="scientific">Cyclocybe aegerita</name>
    <name type="common">Black poplar mushroom</name>
    <name type="synonym">Agrocybe aegerita</name>
    <dbReference type="NCBI Taxonomy" id="1973307"/>
    <lineage>
        <taxon>Eukaryota</taxon>
        <taxon>Fungi</taxon>
        <taxon>Dikarya</taxon>
        <taxon>Basidiomycota</taxon>
        <taxon>Agaricomycotina</taxon>
        <taxon>Agaricomycetes</taxon>
        <taxon>Agaricomycetidae</taxon>
        <taxon>Agaricales</taxon>
        <taxon>Agaricineae</taxon>
        <taxon>Bolbitiaceae</taxon>
        <taxon>Cyclocybe</taxon>
    </lineage>
</organism>
<proteinExistence type="predicted"/>
<comment type="caution">
    <text evidence="3">The sequence shown here is derived from an EMBL/GenBank/DDBJ whole genome shotgun (WGS) entry which is preliminary data.</text>
</comment>
<accession>A0A8S0X1C0</accession>
<evidence type="ECO:0000313" key="4">
    <source>
        <dbReference type="Proteomes" id="UP000467700"/>
    </source>
</evidence>
<gene>
    <name evidence="3" type="ORF">AAE3_LOCUS6221</name>
</gene>
<dbReference type="AlphaFoldDB" id="A0A8S0X1C0"/>
<reference evidence="3 4" key="1">
    <citation type="submission" date="2020-01" db="EMBL/GenBank/DDBJ databases">
        <authorList>
            <person name="Gupta K D."/>
        </authorList>
    </citation>
    <scope>NUCLEOTIDE SEQUENCE [LARGE SCALE GENOMIC DNA]</scope>
</reference>
<feature type="compositionally biased region" description="Pro residues" evidence="1">
    <location>
        <begin position="9"/>
        <end position="21"/>
    </location>
</feature>
<name>A0A8S0X1C0_CYCAE</name>
<keyword evidence="2" id="KW-0812">Transmembrane</keyword>
<feature type="region of interest" description="Disordered" evidence="1">
    <location>
        <begin position="1"/>
        <end position="39"/>
    </location>
</feature>
<dbReference type="Proteomes" id="UP000467700">
    <property type="component" value="Unassembled WGS sequence"/>
</dbReference>
<feature type="transmembrane region" description="Helical" evidence="2">
    <location>
        <begin position="78"/>
        <end position="99"/>
    </location>
</feature>
<protein>
    <submittedName>
        <fullName evidence="3">Uncharacterized protein</fullName>
    </submittedName>
</protein>
<keyword evidence="2" id="KW-0472">Membrane</keyword>
<keyword evidence="4" id="KW-1185">Reference proteome</keyword>
<evidence type="ECO:0000313" key="3">
    <source>
        <dbReference type="EMBL" id="CAA7264008.1"/>
    </source>
</evidence>
<evidence type="ECO:0000256" key="1">
    <source>
        <dbReference type="SAM" id="MobiDB-lite"/>
    </source>
</evidence>